<protein>
    <submittedName>
        <fullName evidence="1">p28</fullName>
    </submittedName>
</protein>
<reference evidence="1" key="1">
    <citation type="journal article" date="1995" name="J. Virol.">
        <title>Function of a 5'-end genomic RNA mutation that evolves during persistent mouse hepatitis virus infection in vitro.</title>
        <authorList>
            <person name="Chen W."/>
            <person name="Baric R.S."/>
        </authorList>
    </citation>
    <scope>NUCLEOTIDE SEQUENCE</scope>
</reference>
<accession>Q86966</accession>
<sequence>MNGTSCVSMPAGLVLS</sequence>
<gene>
    <name evidence="1" type="primary">orf 1a</name>
</gene>
<name>Q86966_9BETC</name>
<organism evidence="1">
    <name type="scientific">Murine hepatitis virus</name>
    <dbReference type="NCBI Taxonomy" id="11138"/>
    <lineage>
        <taxon>Viruses</taxon>
        <taxon>Riboviria</taxon>
        <taxon>Orthornavirae</taxon>
        <taxon>Pisuviricota</taxon>
        <taxon>Pisoniviricetes</taxon>
        <taxon>Nidovirales</taxon>
        <taxon>Cornidovirineae</taxon>
        <taxon>Coronaviridae</taxon>
        <taxon>Orthocoronavirinae</taxon>
        <taxon>Betacoronavirus</taxon>
        <taxon>Embecovirus</taxon>
        <taxon>Betacoronavirus muris</taxon>
        <taxon>Murine coronavirus</taxon>
    </lineage>
</organism>
<dbReference type="EMBL" id="S80452">
    <property type="protein sequence ID" value="AAB35657.1"/>
    <property type="molecule type" value="Genomic_DNA"/>
</dbReference>
<evidence type="ECO:0000313" key="1">
    <source>
        <dbReference type="EMBL" id="AAB35657.1"/>
    </source>
</evidence>
<proteinExistence type="predicted"/>